<reference evidence="2 3" key="1">
    <citation type="submission" date="2016-10" db="EMBL/GenBank/DDBJ databases">
        <authorList>
            <person name="de Groot N.N."/>
        </authorList>
    </citation>
    <scope>NUCLEOTIDE SEQUENCE [LARGE SCALE GENOMIC DNA]</scope>
    <source>
        <strain evidence="2 3">DSM 527</strain>
    </source>
</reference>
<dbReference type="EMBL" id="FNBN01000005">
    <property type="protein sequence ID" value="SDG57850.1"/>
    <property type="molecule type" value="Genomic_DNA"/>
</dbReference>
<dbReference type="OrthoDB" id="674314at2"/>
<accession>A0A1G7VFZ8</accession>
<evidence type="ECO:0000313" key="3">
    <source>
        <dbReference type="Proteomes" id="UP000199045"/>
    </source>
</evidence>
<evidence type="ECO:0000256" key="1">
    <source>
        <dbReference type="SAM" id="Phobius"/>
    </source>
</evidence>
<gene>
    <name evidence="2" type="ORF">SAMN04488121_10576</name>
</gene>
<name>A0A1G7VFZ8_CHIFI</name>
<evidence type="ECO:0000313" key="2">
    <source>
        <dbReference type="EMBL" id="SDG57850.1"/>
    </source>
</evidence>
<feature type="transmembrane region" description="Helical" evidence="1">
    <location>
        <begin position="6"/>
        <end position="24"/>
    </location>
</feature>
<keyword evidence="1" id="KW-1133">Transmembrane helix</keyword>
<sequence>MTAFNSLLALALLFFIAHVFLLFTSFGKSGYQKLRYFYSHLTLWICGGLLFLLAVLYAGKNESAVLDVFDTAGKQLLIPAIVVVLSLTAHTIVRFLVIPKFQLDKK</sequence>
<protein>
    <submittedName>
        <fullName evidence="2">Uncharacterized protein</fullName>
    </submittedName>
</protein>
<keyword evidence="1" id="KW-0472">Membrane</keyword>
<organism evidence="2 3">
    <name type="scientific">Chitinophaga filiformis</name>
    <name type="common">Myxococcus filiformis</name>
    <name type="synonym">Flexibacter filiformis</name>
    <dbReference type="NCBI Taxonomy" id="104663"/>
    <lineage>
        <taxon>Bacteria</taxon>
        <taxon>Pseudomonadati</taxon>
        <taxon>Bacteroidota</taxon>
        <taxon>Chitinophagia</taxon>
        <taxon>Chitinophagales</taxon>
        <taxon>Chitinophagaceae</taxon>
        <taxon>Chitinophaga</taxon>
    </lineage>
</organism>
<dbReference type="AlphaFoldDB" id="A0A1G7VFZ8"/>
<proteinExistence type="predicted"/>
<dbReference type="Proteomes" id="UP000199045">
    <property type="component" value="Unassembled WGS sequence"/>
</dbReference>
<dbReference type="RefSeq" id="WP_089834748.1">
    <property type="nucleotide sequence ID" value="NZ_FNBN01000005.1"/>
</dbReference>
<feature type="transmembrane region" description="Helical" evidence="1">
    <location>
        <begin position="36"/>
        <end position="57"/>
    </location>
</feature>
<feature type="transmembrane region" description="Helical" evidence="1">
    <location>
        <begin position="77"/>
        <end position="97"/>
    </location>
</feature>
<keyword evidence="1" id="KW-0812">Transmembrane</keyword>